<keyword evidence="6 7" id="KW-0067">ATP-binding</keyword>
<dbReference type="InterPro" id="IPR008271">
    <property type="entry name" value="Ser/Thr_kinase_AS"/>
</dbReference>
<dbReference type="FunFam" id="1.10.510.10:FF:000021">
    <property type="entry name" value="Serine/threonine protein kinase"/>
    <property type="match status" value="1"/>
</dbReference>
<accession>A0A5B9QYR8</accession>
<evidence type="ECO:0000256" key="7">
    <source>
        <dbReference type="PROSITE-ProRule" id="PRU10141"/>
    </source>
</evidence>
<evidence type="ECO:0000256" key="2">
    <source>
        <dbReference type="ARBA" id="ARBA00022527"/>
    </source>
</evidence>
<dbReference type="SUPFAM" id="SSF56112">
    <property type="entry name" value="Protein kinase-like (PK-like)"/>
    <property type="match status" value="1"/>
</dbReference>
<dbReference type="GO" id="GO:0004674">
    <property type="term" value="F:protein serine/threonine kinase activity"/>
    <property type="evidence" value="ECO:0007669"/>
    <property type="project" value="UniProtKB-KW"/>
</dbReference>
<dbReference type="PROSITE" id="PS00108">
    <property type="entry name" value="PROTEIN_KINASE_ST"/>
    <property type="match status" value="1"/>
</dbReference>
<sequence>MKMSHQDSTRGCESTGLQFRCPSCKLANPIAESSDLGKVACSGCGEVVNLIGHDETRSLDGSVGRSIGHFEMTERLGMGAFGAVYKSRDHMLDRWVAIKLPRRGQLSSSESEKFLREARTAAQLSHPNIVSVFEVGRDGEQVYIVSDYIEGVTLADWLTAKPFQQRDAAKLCVKLCRALDYAHRCGVVHRDLKPANIMMNAEGEPHIMDFGLAKRDSGELTMTLEGQVLGSPAYMPPEQASGNSHTVDNRGDIYALGVILFQLLTLELPFRGNSAMLLHQALHDEPPSPRKFNATLSRDLETICLKCLEKNPSRRFATANDLADELQRFLDGRPIQSRRITQVERAYRWGTRNRVLAGMLLAFVASLLFGSIGSATFGWLALRESWRADERAAYATKQEQIAAEHAKEASLRSDQAQRVAFYSQAESSLARGRYAQAFELNQRLARQNPRWDYGYQTSRLIDALDTKRKLIANFPCPQKPIWATLNDGILLYQEPSPSLRVSAYDVWTDQILASVDAAVQWSQVTPVSGDQWIGIAEDQVLTGDLETLQIQDSLPLKHSSLAPPADSVSLEKEISIVGALHANRAAVLYPDGLVELYDTKPLQKRSEFQLKNLKPSQHSSWFQLSNDGKRLVYKVGQQGTYLYDVEQNKGVISKHDTTHTIQFGTDPDNLFGMMYKSNLTDFMYFQRRRWQDSRSGPPSLTSIGKNKFVRGIGVTGELLDMHAGGASSMEESIVTLRYEDNLSTFRVSAPDAGETLAFADMCPQAGASATVVAHDLADGLVVFHTGGSLQAYLVRLLAKPADANPVPPVLQASPRGFCGTENRLFIANTRSEPVWFDLATETTSPCPLERPPTSPGRMMSVYDAKLSSDTETLLVLWNENDYFGYGAANFFGLQLAAYDLSGGLNEQGQIPIKTLITCPTVGDSAGQGWRGTGISSDGTTGIYIYGEAGPESIQVEIYDLSTGKRTAALEPQQFVRVDDSGDWLLTYSMDKVAPVRLYAIHQEAPVLEVMVDAPVSRAALDLARNQIHVGLESERLCSFDVDSGKLVSSLATPLAVVKTIDGSPLFFGVQQTQSNYGSLVLSSFEHGRVIEVLDRTFWFSSNVTLSENSRVASYAERNSEVRIFRSLSPEQAIASLERVKRIPAAWELANRSSAPTAFDDTRFWHKLQRAIRNQDQNETARLSNRIRLFKNNRDVNRRLRDIYAGYGQWKKALEASRQAGFGNHDPRHLMLLGLAGAPGAYEQARSEFLDQLSFPLAGHQNHVAAIAVGLTQIPTKHHATIEAMTENAMAAEHNWESAMALKLRYPMGDYLTKRDELKKAKGMPEEAIVVAMARYLASPTEATRKRLVESYDKLLEKVEAVGERDVPMKYWHELVEDQSQLNYARELLSK</sequence>
<dbReference type="Proteomes" id="UP000325286">
    <property type="component" value="Chromosome"/>
</dbReference>
<proteinExistence type="predicted"/>
<keyword evidence="8" id="KW-0472">Membrane</keyword>
<dbReference type="KEGG" id="rul:UC8_52370"/>
<keyword evidence="3 10" id="KW-0808">Transferase</keyword>
<evidence type="ECO:0000256" key="5">
    <source>
        <dbReference type="ARBA" id="ARBA00022777"/>
    </source>
</evidence>
<evidence type="ECO:0000256" key="4">
    <source>
        <dbReference type="ARBA" id="ARBA00022741"/>
    </source>
</evidence>
<feature type="binding site" evidence="7">
    <location>
        <position position="99"/>
    </location>
    <ligand>
        <name>ATP</name>
        <dbReference type="ChEBI" id="CHEBI:30616"/>
    </ligand>
</feature>
<keyword evidence="2" id="KW-0723">Serine/threonine-protein kinase</keyword>
<keyword evidence="8" id="KW-0812">Transmembrane</keyword>
<evidence type="ECO:0000256" key="8">
    <source>
        <dbReference type="SAM" id="Phobius"/>
    </source>
</evidence>
<organism evidence="10 11">
    <name type="scientific">Roseimaritima ulvae</name>
    <dbReference type="NCBI Taxonomy" id="980254"/>
    <lineage>
        <taxon>Bacteria</taxon>
        <taxon>Pseudomonadati</taxon>
        <taxon>Planctomycetota</taxon>
        <taxon>Planctomycetia</taxon>
        <taxon>Pirellulales</taxon>
        <taxon>Pirellulaceae</taxon>
        <taxon>Roseimaritima</taxon>
    </lineage>
</organism>
<reference evidence="10 11" key="1">
    <citation type="submission" date="2019-08" db="EMBL/GenBank/DDBJ databases">
        <title>Deep-cultivation of Planctomycetes and their phenomic and genomic characterization uncovers novel biology.</title>
        <authorList>
            <person name="Wiegand S."/>
            <person name="Jogler M."/>
            <person name="Boedeker C."/>
            <person name="Pinto D."/>
            <person name="Vollmers J."/>
            <person name="Rivas-Marin E."/>
            <person name="Kohn T."/>
            <person name="Peeters S.H."/>
            <person name="Heuer A."/>
            <person name="Rast P."/>
            <person name="Oberbeckmann S."/>
            <person name="Bunk B."/>
            <person name="Jeske O."/>
            <person name="Meyerdierks A."/>
            <person name="Storesund J.E."/>
            <person name="Kallscheuer N."/>
            <person name="Luecker S."/>
            <person name="Lage O.M."/>
            <person name="Pohl T."/>
            <person name="Merkel B.J."/>
            <person name="Hornburger P."/>
            <person name="Mueller R.-W."/>
            <person name="Bruemmer F."/>
            <person name="Labrenz M."/>
            <person name="Spormann A.M."/>
            <person name="Op den Camp H."/>
            <person name="Overmann J."/>
            <person name="Amann R."/>
            <person name="Jetten M.S.M."/>
            <person name="Mascher T."/>
            <person name="Medema M.H."/>
            <person name="Devos D.P."/>
            <person name="Kaster A.-K."/>
            <person name="Ovreas L."/>
            <person name="Rohde M."/>
            <person name="Galperin M.Y."/>
            <person name="Jogler C."/>
        </authorList>
    </citation>
    <scope>NUCLEOTIDE SEQUENCE [LARGE SCALE GENOMIC DNA]</scope>
    <source>
        <strain evidence="10 11">UC8</strain>
    </source>
</reference>
<evidence type="ECO:0000313" key="10">
    <source>
        <dbReference type="EMBL" id="QEG43192.1"/>
    </source>
</evidence>
<keyword evidence="11" id="KW-1185">Reference proteome</keyword>
<dbReference type="PANTHER" id="PTHR43289:SF6">
    <property type="entry name" value="SERINE_THREONINE-PROTEIN KINASE NEKL-3"/>
    <property type="match status" value="1"/>
</dbReference>
<dbReference type="PROSITE" id="PS50011">
    <property type="entry name" value="PROTEIN_KINASE_DOM"/>
    <property type="match status" value="1"/>
</dbReference>
<name>A0A5B9QYR8_9BACT</name>
<keyword evidence="5 10" id="KW-0418">Kinase</keyword>
<protein>
    <recommendedName>
        <fullName evidence="1">non-specific serine/threonine protein kinase</fullName>
        <ecNumber evidence="1">2.7.11.1</ecNumber>
    </recommendedName>
</protein>
<gene>
    <name evidence="10" type="primary">prkC_28</name>
    <name evidence="10" type="ORF">UC8_52370</name>
</gene>
<dbReference type="InterPro" id="IPR000719">
    <property type="entry name" value="Prot_kinase_dom"/>
</dbReference>
<dbReference type="SMART" id="SM00220">
    <property type="entry name" value="S_TKc"/>
    <property type="match status" value="1"/>
</dbReference>
<dbReference type="GO" id="GO:0005524">
    <property type="term" value="F:ATP binding"/>
    <property type="evidence" value="ECO:0007669"/>
    <property type="project" value="UniProtKB-UniRule"/>
</dbReference>
<evidence type="ECO:0000256" key="1">
    <source>
        <dbReference type="ARBA" id="ARBA00012513"/>
    </source>
</evidence>
<feature type="transmembrane region" description="Helical" evidence="8">
    <location>
        <begin position="355"/>
        <end position="382"/>
    </location>
</feature>
<dbReference type="InterPro" id="IPR011009">
    <property type="entry name" value="Kinase-like_dom_sf"/>
</dbReference>
<dbReference type="Gene3D" id="3.30.200.20">
    <property type="entry name" value="Phosphorylase Kinase, domain 1"/>
    <property type="match status" value="1"/>
</dbReference>
<dbReference type="Gene3D" id="1.10.510.10">
    <property type="entry name" value="Transferase(Phosphotransferase) domain 1"/>
    <property type="match status" value="1"/>
</dbReference>
<dbReference type="InterPro" id="IPR011044">
    <property type="entry name" value="Quino_amine_DH_bsu"/>
</dbReference>
<dbReference type="SUPFAM" id="SSF50969">
    <property type="entry name" value="YVTN repeat-like/Quinoprotein amine dehydrogenase"/>
    <property type="match status" value="1"/>
</dbReference>
<keyword evidence="8" id="KW-1133">Transmembrane helix</keyword>
<keyword evidence="4 7" id="KW-0547">Nucleotide-binding</keyword>
<evidence type="ECO:0000256" key="6">
    <source>
        <dbReference type="ARBA" id="ARBA00022840"/>
    </source>
</evidence>
<dbReference type="CDD" id="cd14014">
    <property type="entry name" value="STKc_PknB_like"/>
    <property type="match status" value="1"/>
</dbReference>
<evidence type="ECO:0000313" key="11">
    <source>
        <dbReference type="Proteomes" id="UP000325286"/>
    </source>
</evidence>
<feature type="domain" description="Protein kinase" evidence="9">
    <location>
        <begin position="70"/>
        <end position="330"/>
    </location>
</feature>
<dbReference type="InterPro" id="IPR017441">
    <property type="entry name" value="Protein_kinase_ATP_BS"/>
</dbReference>
<evidence type="ECO:0000256" key="3">
    <source>
        <dbReference type="ARBA" id="ARBA00022679"/>
    </source>
</evidence>
<dbReference type="EC" id="2.7.11.1" evidence="1"/>
<dbReference type="PROSITE" id="PS00107">
    <property type="entry name" value="PROTEIN_KINASE_ATP"/>
    <property type="match status" value="1"/>
</dbReference>
<dbReference type="Pfam" id="PF00069">
    <property type="entry name" value="Pkinase"/>
    <property type="match status" value="1"/>
</dbReference>
<dbReference type="PANTHER" id="PTHR43289">
    <property type="entry name" value="MITOGEN-ACTIVATED PROTEIN KINASE KINASE KINASE 20-RELATED"/>
    <property type="match status" value="1"/>
</dbReference>
<dbReference type="EMBL" id="CP042914">
    <property type="protein sequence ID" value="QEG43192.1"/>
    <property type="molecule type" value="Genomic_DNA"/>
</dbReference>
<evidence type="ECO:0000259" key="9">
    <source>
        <dbReference type="PROSITE" id="PS50011"/>
    </source>
</evidence>